<evidence type="ECO:0000256" key="3">
    <source>
        <dbReference type="ARBA" id="ARBA00022691"/>
    </source>
</evidence>
<dbReference type="CDD" id="cd02440">
    <property type="entry name" value="AdoMet_MTases"/>
    <property type="match status" value="1"/>
</dbReference>
<dbReference type="SUPFAM" id="SSF53335">
    <property type="entry name" value="S-adenosyl-L-methionine-dependent methyltransferases"/>
    <property type="match status" value="1"/>
</dbReference>
<dbReference type="Gene3D" id="3.40.50.150">
    <property type="entry name" value="Vaccinia Virus protein VP39"/>
    <property type="match status" value="1"/>
</dbReference>
<keyword evidence="3" id="KW-0949">S-adenosyl-L-methionine</keyword>
<comment type="caution">
    <text evidence="5">The sequence shown here is derived from an EMBL/GenBank/DDBJ whole genome shotgun (WGS) entry which is preliminary data.</text>
</comment>
<reference evidence="5 6" key="1">
    <citation type="journal article" date="2019" name="Int. J. Syst. Evol. Microbiol.">
        <title>The Global Catalogue of Microorganisms (GCM) 10K type strain sequencing project: providing services to taxonomists for standard genome sequencing and annotation.</title>
        <authorList>
            <consortium name="The Broad Institute Genomics Platform"/>
            <consortium name="The Broad Institute Genome Sequencing Center for Infectious Disease"/>
            <person name="Wu L."/>
            <person name="Ma J."/>
        </authorList>
    </citation>
    <scope>NUCLEOTIDE SEQUENCE [LARGE SCALE GENOMIC DNA]</scope>
    <source>
        <strain evidence="5 6">JCM 14304</strain>
    </source>
</reference>
<evidence type="ECO:0000313" key="6">
    <source>
        <dbReference type="Proteomes" id="UP001500190"/>
    </source>
</evidence>
<dbReference type="PANTHER" id="PTHR43464:SF19">
    <property type="entry name" value="UBIQUINONE BIOSYNTHESIS O-METHYLTRANSFERASE, MITOCHONDRIAL"/>
    <property type="match status" value="1"/>
</dbReference>
<evidence type="ECO:0000256" key="1">
    <source>
        <dbReference type="ARBA" id="ARBA00022603"/>
    </source>
</evidence>
<evidence type="ECO:0000259" key="4">
    <source>
        <dbReference type="Pfam" id="PF13649"/>
    </source>
</evidence>
<dbReference type="EMBL" id="BAAAND010000003">
    <property type="protein sequence ID" value="GAA1574638.1"/>
    <property type="molecule type" value="Genomic_DNA"/>
</dbReference>
<gene>
    <name evidence="5" type="ORF">GCM10009742_17120</name>
</gene>
<dbReference type="PANTHER" id="PTHR43464">
    <property type="entry name" value="METHYLTRANSFERASE"/>
    <property type="match status" value="1"/>
</dbReference>
<protein>
    <recommendedName>
        <fullName evidence="4">Methyltransferase domain-containing protein</fullName>
    </recommendedName>
</protein>
<dbReference type="RefSeq" id="WP_344188902.1">
    <property type="nucleotide sequence ID" value="NZ_BAAAND010000003.1"/>
</dbReference>
<dbReference type="Proteomes" id="UP001500190">
    <property type="component" value="Unassembled WGS sequence"/>
</dbReference>
<feature type="domain" description="Methyltransferase" evidence="4">
    <location>
        <begin position="46"/>
        <end position="142"/>
    </location>
</feature>
<dbReference type="Pfam" id="PF13649">
    <property type="entry name" value="Methyltransf_25"/>
    <property type="match status" value="1"/>
</dbReference>
<sequence length="228" mass="25037">MLNSALRSRAEYAELGADGLAARTTPERDAVIVKAVEELLVGRETVLDLCCGYGRIALPLRRAGKVVRALDISPNLVEAGRARAAEEELAIDWAIGSMTDLPYRWDSFDAVICLWTAFHELFAEDEQISTICEISRVLKPGGIAIIEGPVWGPATAGEIANGMRQGPEHRIVTTEHDDNRSSVHFIHDEISYGRLCSAAGIDDYKVYKRDWGGRRRLILEIHAPAAAS</sequence>
<evidence type="ECO:0000256" key="2">
    <source>
        <dbReference type="ARBA" id="ARBA00022679"/>
    </source>
</evidence>
<name>A0ABN2DC82_9ACTN</name>
<organism evidence="5 6">
    <name type="scientific">Kribbella karoonensis</name>
    <dbReference type="NCBI Taxonomy" id="324851"/>
    <lineage>
        <taxon>Bacteria</taxon>
        <taxon>Bacillati</taxon>
        <taxon>Actinomycetota</taxon>
        <taxon>Actinomycetes</taxon>
        <taxon>Propionibacteriales</taxon>
        <taxon>Kribbellaceae</taxon>
        <taxon>Kribbella</taxon>
    </lineage>
</organism>
<dbReference type="InterPro" id="IPR041698">
    <property type="entry name" value="Methyltransf_25"/>
</dbReference>
<accession>A0ABN2DC82</accession>
<evidence type="ECO:0000313" key="5">
    <source>
        <dbReference type="EMBL" id="GAA1574638.1"/>
    </source>
</evidence>
<keyword evidence="2" id="KW-0808">Transferase</keyword>
<keyword evidence="6" id="KW-1185">Reference proteome</keyword>
<dbReference type="InterPro" id="IPR029063">
    <property type="entry name" value="SAM-dependent_MTases_sf"/>
</dbReference>
<keyword evidence="1" id="KW-0489">Methyltransferase</keyword>
<proteinExistence type="predicted"/>